<feature type="region of interest" description="Disordered" evidence="1">
    <location>
        <begin position="41"/>
        <end position="66"/>
    </location>
</feature>
<sequence>MVKTTKKTIINGKVVILDQNRPFTSLGRLMRVLHSENDAFQESRNTQVRHGKNNSWPIPRGKGFRY</sequence>
<evidence type="ECO:0000256" key="1">
    <source>
        <dbReference type="SAM" id="MobiDB-lite"/>
    </source>
</evidence>
<organism evidence="2">
    <name type="scientific">Pantoea phage Survivor</name>
    <dbReference type="NCBI Taxonomy" id="3232176"/>
    <lineage>
        <taxon>Viruses</taxon>
        <taxon>Duplodnaviria</taxon>
        <taxon>Heunggongvirae</taxon>
        <taxon>Uroviricota</taxon>
        <taxon>Caudoviricetes</taxon>
    </lineage>
</organism>
<name>A0AAU8L0M0_9CAUD</name>
<dbReference type="EMBL" id="PP885733">
    <property type="protein sequence ID" value="XCN28270.1"/>
    <property type="molecule type" value="Genomic_DNA"/>
</dbReference>
<protein>
    <submittedName>
        <fullName evidence="2">Uncharacterized protein</fullName>
    </submittedName>
</protein>
<proteinExistence type="predicted"/>
<evidence type="ECO:0000313" key="2">
    <source>
        <dbReference type="EMBL" id="XCN28270.1"/>
    </source>
</evidence>
<accession>A0AAU8L0M0</accession>
<reference evidence="2" key="1">
    <citation type="submission" date="2024-06" db="EMBL/GenBank/DDBJ databases">
        <authorList>
            <person name="Gannavaram S."/>
            <person name="Nemani S."/>
            <person name="Datta M."/>
            <person name="Picchiottino A."/>
            <person name="Mereddy A."/>
            <person name="Gannavaram N."/>
            <person name="Honeycutt C."/>
            <person name="Tran D."/>
            <person name="Choi K."/>
            <person name="Srinivasan K."/>
            <person name="Johnson A."/>
        </authorList>
    </citation>
    <scope>NUCLEOTIDE SEQUENCE</scope>
</reference>